<feature type="domain" description="Thioesterase TesA-like" evidence="3">
    <location>
        <begin position="26"/>
        <end position="253"/>
    </location>
</feature>
<dbReference type="EMBL" id="JACHJF010000017">
    <property type="protein sequence ID" value="MBB5121235.1"/>
    <property type="molecule type" value="Genomic_DNA"/>
</dbReference>
<dbReference type="AlphaFoldDB" id="A0A7W8F4S6"/>
<dbReference type="PANTHER" id="PTHR11487:SF0">
    <property type="entry name" value="S-ACYL FATTY ACID SYNTHASE THIOESTERASE, MEDIUM CHAIN"/>
    <property type="match status" value="1"/>
</dbReference>
<dbReference type="GO" id="GO:0008610">
    <property type="term" value="P:lipid biosynthetic process"/>
    <property type="evidence" value="ECO:0007669"/>
    <property type="project" value="TreeGrafter"/>
</dbReference>
<dbReference type="GO" id="GO:0016787">
    <property type="term" value="F:hydrolase activity"/>
    <property type="evidence" value="ECO:0007669"/>
    <property type="project" value="UniProtKB-KW"/>
</dbReference>
<evidence type="ECO:0000256" key="2">
    <source>
        <dbReference type="ARBA" id="ARBA00022801"/>
    </source>
</evidence>
<dbReference type="RefSeq" id="WP_211304114.1">
    <property type="nucleotide sequence ID" value="NZ_JACHJF010000017.1"/>
</dbReference>
<comment type="caution">
    <text evidence="4">The sequence shown here is derived from an EMBL/GenBank/DDBJ whole genome shotgun (WGS) entry which is preliminary data.</text>
</comment>
<sequence length="257" mass="28352">MNSRPRANGPWIRTLCPAPSARLRLVCFPHAGGTAGFYRDWSGLLPADVELWAIQYPGRENRISEPFVTDMHTLAELITHELSRFLDLPTVIFGHSMGAAVGYEVVRRLEAAGRGRTVRHLLVSGCAAPHRVRPFAGHEGARCLDDDQLVAMLKRLGTGGAALLDDPDMRSVLLPAIRNDYGLIQSYTGRLDRMLQTGLTVFTGRQDDVAQAGDLHAWAEVTRGGFEIRSFPGGHFYLTSHRDEVVEAVNDVLDVVR</sequence>
<dbReference type="InterPro" id="IPR029058">
    <property type="entry name" value="AB_hydrolase_fold"/>
</dbReference>
<evidence type="ECO:0000256" key="1">
    <source>
        <dbReference type="ARBA" id="ARBA00007169"/>
    </source>
</evidence>
<dbReference type="InterPro" id="IPR001031">
    <property type="entry name" value="Thioesterase"/>
</dbReference>
<proteinExistence type="inferred from homology"/>
<gene>
    <name evidence="4" type="ORF">FHS36_004689</name>
</gene>
<dbReference type="Gene3D" id="3.40.50.1820">
    <property type="entry name" value="alpha/beta hydrolase"/>
    <property type="match status" value="1"/>
</dbReference>
<reference evidence="4 5" key="1">
    <citation type="submission" date="2020-08" db="EMBL/GenBank/DDBJ databases">
        <title>Genomic Encyclopedia of Type Strains, Phase III (KMG-III): the genomes of soil and plant-associated and newly described type strains.</title>
        <authorList>
            <person name="Whitman W."/>
        </authorList>
    </citation>
    <scope>NUCLEOTIDE SEQUENCE [LARGE SCALE GENOMIC DNA]</scope>
    <source>
        <strain evidence="4 5">CECT 3259</strain>
    </source>
</reference>
<dbReference type="SMART" id="SM00824">
    <property type="entry name" value="PKS_TE"/>
    <property type="match status" value="1"/>
</dbReference>
<accession>A0A7W8F4S6</accession>
<dbReference type="Pfam" id="PF00975">
    <property type="entry name" value="Thioesterase"/>
    <property type="match status" value="1"/>
</dbReference>
<keyword evidence="2" id="KW-0378">Hydrolase</keyword>
<evidence type="ECO:0000313" key="5">
    <source>
        <dbReference type="Proteomes" id="UP000528608"/>
    </source>
</evidence>
<protein>
    <submittedName>
        <fullName evidence="4">Pyochelin biosynthetic protein PchC</fullName>
    </submittedName>
</protein>
<dbReference type="InterPro" id="IPR012223">
    <property type="entry name" value="TEII"/>
</dbReference>
<organism evidence="4 5">
    <name type="scientific">Streptomyces eurocidicus</name>
    <name type="common">Streptoverticillium eurocidicus</name>
    <dbReference type="NCBI Taxonomy" id="66423"/>
    <lineage>
        <taxon>Bacteria</taxon>
        <taxon>Bacillati</taxon>
        <taxon>Actinomycetota</taxon>
        <taxon>Actinomycetes</taxon>
        <taxon>Kitasatosporales</taxon>
        <taxon>Streptomycetaceae</taxon>
        <taxon>Streptomyces</taxon>
    </lineage>
</organism>
<dbReference type="Proteomes" id="UP000528608">
    <property type="component" value="Unassembled WGS sequence"/>
</dbReference>
<dbReference type="InterPro" id="IPR020802">
    <property type="entry name" value="TesA-like"/>
</dbReference>
<dbReference type="SUPFAM" id="SSF53474">
    <property type="entry name" value="alpha/beta-Hydrolases"/>
    <property type="match status" value="1"/>
</dbReference>
<name>A0A7W8F4S6_STREU</name>
<comment type="similarity">
    <text evidence="1">Belongs to the thioesterase family.</text>
</comment>
<dbReference type="PANTHER" id="PTHR11487">
    <property type="entry name" value="THIOESTERASE"/>
    <property type="match status" value="1"/>
</dbReference>
<evidence type="ECO:0000259" key="3">
    <source>
        <dbReference type="SMART" id="SM00824"/>
    </source>
</evidence>
<evidence type="ECO:0000313" key="4">
    <source>
        <dbReference type="EMBL" id="MBB5121235.1"/>
    </source>
</evidence>